<feature type="transmembrane region" description="Helical" evidence="1">
    <location>
        <begin position="130"/>
        <end position="150"/>
    </location>
</feature>
<dbReference type="Proteomes" id="UP000504634">
    <property type="component" value="Unplaced"/>
</dbReference>
<dbReference type="AlphaFoldDB" id="A0A6J2TGR0"/>
<evidence type="ECO:0000313" key="2">
    <source>
        <dbReference type="Proteomes" id="UP000504634"/>
    </source>
</evidence>
<proteinExistence type="predicted"/>
<feature type="transmembrane region" description="Helical" evidence="1">
    <location>
        <begin position="56"/>
        <end position="87"/>
    </location>
</feature>
<dbReference type="RefSeq" id="XP_030375901.1">
    <property type="nucleotide sequence ID" value="XM_030520041.1"/>
</dbReference>
<name>A0A6J2TGR0_DROLE</name>
<keyword evidence="1" id="KW-0472">Membrane</keyword>
<keyword evidence="2" id="KW-1185">Reference proteome</keyword>
<protein>
    <submittedName>
        <fullName evidence="3">Uncharacterized protein LOC115625127</fullName>
    </submittedName>
</protein>
<dbReference type="OrthoDB" id="8056972at2759"/>
<evidence type="ECO:0000256" key="1">
    <source>
        <dbReference type="SAM" id="Phobius"/>
    </source>
</evidence>
<keyword evidence="1" id="KW-0812">Transmembrane</keyword>
<organism evidence="2 3">
    <name type="scientific">Drosophila lebanonensis</name>
    <name type="common">Fruit fly</name>
    <name type="synonym">Scaptodrosophila lebanonensis</name>
    <dbReference type="NCBI Taxonomy" id="7225"/>
    <lineage>
        <taxon>Eukaryota</taxon>
        <taxon>Metazoa</taxon>
        <taxon>Ecdysozoa</taxon>
        <taxon>Arthropoda</taxon>
        <taxon>Hexapoda</taxon>
        <taxon>Insecta</taxon>
        <taxon>Pterygota</taxon>
        <taxon>Neoptera</taxon>
        <taxon>Endopterygota</taxon>
        <taxon>Diptera</taxon>
        <taxon>Brachycera</taxon>
        <taxon>Muscomorpha</taxon>
        <taxon>Ephydroidea</taxon>
        <taxon>Drosophilidae</taxon>
        <taxon>Scaptodrosophila</taxon>
    </lineage>
</organism>
<evidence type="ECO:0000313" key="3">
    <source>
        <dbReference type="RefSeq" id="XP_030375901.1"/>
    </source>
</evidence>
<feature type="transmembrane region" description="Helical" evidence="1">
    <location>
        <begin position="12"/>
        <end position="30"/>
    </location>
</feature>
<keyword evidence="1" id="KW-1133">Transmembrane helix</keyword>
<sequence>MNREVSYGKLKILFFNIFAILYKAAALNIYRLHADLREAKVVVNASTKQDVWIREVFILLISGLLLTRFLLCFLGLATNIIAIYPLLTNTQAELLMPTIIVQCIDNVVLNIYETVLGYCSMVYLQPNSMAVFAVFLAKMMVKIICCISVLNTYADQHHHLSTCNDEDTRSLEMLGSDEIELTYQNLS</sequence>
<dbReference type="GeneID" id="115625127"/>
<accession>A0A6J2TGR0</accession>
<gene>
    <name evidence="3" type="primary">LOC115625127</name>
</gene>
<reference evidence="3" key="1">
    <citation type="submission" date="2025-08" db="UniProtKB">
        <authorList>
            <consortium name="RefSeq"/>
        </authorList>
    </citation>
    <scope>IDENTIFICATION</scope>
    <source>
        <strain evidence="3">11010-0011.00</strain>
        <tissue evidence="3">Whole body</tissue>
    </source>
</reference>